<reference evidence="2" key="1">
    <citation type="submission" date="2022-07" db="EMBL/GenBank/DDBJ databases">
        <title>Fungi with potential for degradation of polypropylene.</title>
        <authorList>
            <person name="Gostincar C."/>
        </authorList>
    </citation>
    <scope>NUCLEOTIDE SEQUENCE</scope>
    <source>
        <strain evidence="2">EXF-13308</strain>
    </source>
</reference>
<dbReference type="EMBL" id="JANBVO010000097">
    <property type="protein sequence ID" value="KAJ9130271.1"/>
    <property type="molecule type" value="Genomic_DNA"/>
</dbReference>
<feature type="domain" description="NWD NACHT-NTPase N-terminal" evidence="1">
    <location>
        <begin position="7"/>
        <end position="122"/>
    </location>
</feature>
<proteinExistence type="predicted"/>
<dbReference type="AlphaFoldDB" id="A0AA38R2F0"/>
<name>A0AA38R2F0_9PEZI</name>
<evidence type="ECO:0000313" key="3">
    <source>
        <dbReference type="Proteomes" id="UP001174694"/>
    </source>
</evidence>
<evidence type="ECO:0000259" key="1">
    <source>
        <dbReference type="Pfam" id="PF17100"/>
    </source>
</evidence>
<dbReference type="InterPro" id="IPR031359">
    <property type="entry name" value="NACHT_N"/>
</dbReference>
<sequence>MSTTANSLWDRAYDTLKEDKEDRSRSERIAEYEDLLYRVLVKAQVNASSALHEKENTAEVPNRLPQHDATTRRRMLARITDLGLEHMRDKKVSVMLLGHEFTLQDQGENVATAVAWAEDYIKGICGVLDYLERRVQLFQNPPRFRFPRRSVGTRRGERPRTPLKEDDPTAMGIIHSVLHYQNVETYVTLHAKELAAVALHSDKYDCTRALRPWISQWFGRIRGVSSTDDLAFLLVAAYFFPGVGIFQECIGSDRQASERKSQFDLGES</sequence>
<accession>A0AA38R2F0</accession>
<evidence type="ECO:0000313" key="2">
    <source>
        <dbReference type="EMBL" id="KAJ9130271.1"/>
    </source>
</evidence>
<keyword evidence="3" id="KW-1185">Reference proteome</keyword>
<comment type="caution">
    <text evidence="2">The sequence shown here is derived from an EMBL/GenBank/DDBJ whole genome shotgun (WGS) entry which is preliminary data.</text>
</comment>
<gene>
    <name evidence="2" type="ORF">NKR23_g12274</name>
</gene>
<protein>
    <recommendedName>
        <fullName evidence="1">NWD NACHT-NTPase N-terminal domain-containing protein</fullName>
    </recommendedName>
</protein>
<dbReference type="Proteomes" id="UP001174694">
    <property type="component" value="Unassembled WGS sequence"/>
</dbReference>
<organism evidence="2 3">
    <name type="scientific">Pleurostoma richardsiae</name>
    <dbReference type="NCBI Taxonomy" id="41990"/>
    <lineage>
        <taxon>Eukaryota</taxon>
        <taxon>Fungi</taxon>
        <taxon>Dikarya</taxon>
        <taxon>Ascomycota</taxon>
        <taxon>Pezizomycotina</taxon>
        <taxon>Sordariomycetes</taxon>
        <taxon>Sordariomycetidae</taxon>
        <taxon>Calosphaeriales</taxon>
        <taxon>Pleurostomataceae</taxon>
        <taxon>Pleurostoma</taxon>
    </lineage>
</organism>
<dbReference type="Pfam" id="PF17100">
    <property type="entry name" value="NACHT_N"/>
    <property type="match status" value="1"/>
</dbReference>